<dbReference type="InterPro" id="IPR014729">
    <property type="entry name" value="Rossmann-like_a/b/a_fold"/>
</dbReference>
<protein>
    <submittedName>
        <fullName evidence="3">Putative cytoplasmic trna 2-thiolation protein 2</fullName>
    </submittedName>
</protein>
<dbReference type="Pfam" id="PF10288">
    <property type="entry name" value="CTU2"/>
    <property type="match status" value="1"/>
</dbReference>
<keyword evidence="2" id="KW-0819">tRNA processing</keyword>
<sequence length="325" mass="36498">MERYRVRGSKSHIPKKLLFPLSYGPSSSSLLHILDGHLQGQYERMKKVAYELVVVHIDLYVTEEDREFSARKLEQFKAQYPRHRFISHGLEESLKLKEIDWNALGISRFSHIGCPNGKLQHYLASIKSPTDRADIVIILLTRLLVRIGINNSCSCILFGDSTTKLAEKTLTETAKGRGIALPWQICDEASAYGIGFNYPMRDLLKKEIVKYVSITPCLESLIIHEQVASISANPKSVTINDLMLQYFQSSEEDYPGIVANVVRTASKLSVASDNTKNCCGICGIPCCLNEYTSQYSHQPLETTKLAERPGLEPSFCHGCVKLISR</sequence>
<dbReference type="GO" id="GO:0016783">
    <property type="term" value="F:sulfurtransferase activity"/>
    <property type="evidence" value="ECO:0007669"/>
    <property type="project" value="TreeGrafter"/>
</dbReference>
<dbReference type="EMBL" id="JNVN01000424">
    <property type="protein sequence ID" value="KHJ35362.1"/>
    <property type="molecule type" value="Genomic_DNA"/>
</dbReference>
<dbReference type="PANTHER" id="PTHR20882">
    <property type="entry name" value="CYTOPLASMIC TRNA 2-THIOLATION PROTEIN 2"/>
    <property type="match status" value="1"/>
</dbReference>
<dbReference type="GO" id="GO:0005829">
    <property type="term" value="C:cytosol"/>
    <property type="evidence" value="ECO:0007669"/>
    <property type="project" value="TreeGrafter"/>
</dbReference>
<dbReference type="InterPro" id="IPR019407">
    <property type="entry name" value="CTU2"/>
</dbReference>
<dbReference type="Gene3D" id="3.40.50.620">
    <property type="entry name" value="HUPs"/>
    <property type="match status" value="1"/>
</dbReference>
<dbReference type="GO" id="GO:0000049">
    <property type="term" value="F:tRNA binding"/>
    <property type="evidence" value="ECO:0007669"/>
    <property type="project" value="InterPro"/>
</dbReference>
<comment type="caution">
    <text evidence="3">The sequence shown here is derived from an EMBL/GenBank/DDBJ whole genome shotgun (WGS) entry which is preliminary data.</text>
</comment>
<dbReference type="STRING" id="52586.A0A0B1P9K9"/>
<organism evidence="3 4">
    <name type="scientific">Uncinula necator</name>
    <name type="common">Grape powdery mildew</name>
    <dbReference type="NCBI Taxonomy" id="52586"/>
    <lineage>
        <taxon>Eukaryota</taxon>
        <taxon>Fungi</taxon>
        <taxon>Dikarya</taxon>
        <taxon>Ascomycota</taxon>
        <taxon>Pezizomycotina</taxon>
        <taxon>Leotiomycetes</taxon>
        <taxon>Erysiphales</taxon>
        <taxon>Erysiphaceae</taxon>
        <taxon>Erysiphe</taxon>
    </lineage>
</organism>
<evidence type="ECO:0000256" key="2">
    <source>
        <dbReference type="ARBA" id="ARBA00022694"/>
    </source>
</evidence>
<gene>
    <name evidence="3" type="ORF">EV44_g5125</name>
</gene>
<dbReference type="SUPFAM" id="SSF52402">
    <property type="entry name" value="Adenine nucleotide alpha hydrolases-like"/>
    <property type="match status" value="1"/>
</dbReference>
<name>A0A0B1P9K9_UNCNE</name>
<dbReference type="AlphaFoldDB" id="A0A0B1P9K9"/>
<evidence type="ECO:0000313" key="4">
    <source>
        <dbReference type="Proteomes" id="UP000030854"/>
    </source>
</evidence>
<proteinExistence type="predicted"/>
<dbReference type="Proteomes" id="UP000030854">
    <property type="component" value="Unassembled WGS sequence"/>
</dbReference>
<dbReference type="GO" id="GO:0002143">
    <property type="term" value="P:tRNA wobble position uridine thiolation"/>
    <property type="evidence" value="ECO:0007669"/>
    <property type="project" value="TreeGrafter"/>
</dbReference>
<evidence type="ECO:0000256" key="1">
    <source>
        <dbReference type="ARBA" id="ARBA00022490"/>
    </source>
</evidence>
<accession>A0A0B1P9K9</accession>
<keyword evidence="4" id="KW-1185">Reference proteome</keyword>
<evidence type="ECO:0000313" key="3">
    <source>
        <dbReference type="EMBL" id="KHJ35362.1"/>
    </source>
</evidence>
<dbReference type="HOGENOM" id="CLU_024534_3_0_1"/>
<dbReference type="PANTHER" id="PTHR20882:SF14">
    <property type="entry name" value="CYTOPLASMIC TRNA 2-THIOLATION PROTEIN 2"/>
    <property type="match status" value="1"/>
</dbReference>
<keyword evidence="1" id="KW-0963">Cytoplasm</keyword>
<dbReference type="OMA" id="TDGIYGW"/>
<reference evidence="3 4" key="1">
    <citation type="journal article" date="2014" name="BMC Genomics">
        <title>Adaptive genomic structural variation in the grape powdery mildew pathogen, Erysiphe necator.</title>
        <authorList>
            <person name="Jones L."/>
            <person name="Riaz S."/>
            <person name="Morales-Cruz A."/>
            <person name="Amrine K.C."/>
            <person name="McGuire B."/>
            <person name="Gubler W.D."/>
            <person name="Walker M.A."/>
            <person name="Cantu D."/>
        </authorList>
    </citation>
    <scope>NUCLEOTIDE SEQUENCE [LARGE SCALE GENOMIC DNA]</scope>
    <source>
        <strain evidence="4">c</strain>
    </source>
</reference>